<dbReference type="Proteomes" id="UP000029553">
    <property type="component" value="Unassembled WGS sequence"/>
</dbReference>
<dbReference type="EMBL" id="AWOR01000037">
    <property type="protein sequence ID" value="KGH30837.1"/>
    <property type="molecule type" value="Genomic_DNA"/>
</dbReference>
<dbReference type="RefSeq" id="WP_034367604.1">
    <property type="nucleotide sequence ID" value="NZ_AWOR01000037.1"/>
</dbReference>
<protein>
    <submittedName>
        <fullName evidence="1">Uncharacterized protein</fullName>
    </submittedName>
</protein>
<organism evidence="1 2">
    <name type="scientific">Comamonas testosteroni</name>
    <name type="common">Pseudomonas testosteroni</name>
    <dbReference type="NCBI Taxonomy" id="285"/>
    <lineage>
        <taxon>Bacteria</taxon>
        <taxon>Pseudomonadati</taxon>
        <taxon>Pseudomonadota</taxon>
        <taxon>Betaproteobacteria</taxon>
        <taxon>Burkholderiales</taxon>
        <taxon>Comamonadaceae</taxon>
        <taxon>Comamonas</taxon>
    </lineage>
</organism>
<reference evidence="1 2" key="1">
    <citation type="submission" date="2013-09" db="EMBL/GenBank/DDBJ databases">
        <title>High correlation between genotypes and phenotypes of environmental bacteria Comamonas testosteroni strains.</title>
        <authorList>
            <person name="Liu L."/>
            <person name="Zhu W."/>
            <person name="Xia X."/>
            <person name="Xu B."/>
            <person name="Luo M."/>
            <person name="Wang G."/>
        </authorList>
    </citation>
    <scope>NUCLEOTIDE SEQUENCE [LARGE SCALE GENOMIC DNA]</scope>
    <source>
        <strain evidence="1 2">JL40</strain>
    </source>
</reference>
<proteinExistence type="predicted"/>
<evidence type="ECO:0000313" key="1">
    <source>
        <dbReference type="EMBL" id="KGH30837.1"/>
    </source>
</evidence>
<sequence>MAQSLTDACRQLARTTTGSASTDLVETVAASFEKCARCYERRIAAAGQTDDVLVASVNYINEVLAWSEVGADVRWFDVTLEAVLEIIIPSRASGPAAIRFRSMALSMLANSQK</sequence>
<gene>
    <name evidence="1" type="ORF">P353_08225</name>
</gene>
<dbReference type="AlphaFoldDB" id="A0A096HPE2"/>
<evidence type="ECO:0000313" key="2">
    <source>
        <dbReference type="Proteomes" id="UP000029553"/>
    </source>
</evidence>
<comment type="caution">
    <text evidence="1">The sequence shown here is derived from an EMBL/GenBank/DDBJ whole genome shotgun (WGS) entry which is preliminary data.</text>
</comment>
<name>A0A096HPE2_COMTE</name>
<accession>A0A096HPE2</accession>